<feature type="transmembrane region" description="Helical" evidence="7">
    <location>
        <begin position="352"/>
        <end position="378"/>
    </location>
</feature>
<keyword evidence="10" id="KW-1185">Reference proteome</keyword>
<accession>A0A3P1SC46</accession>
<keyword evidence="4 7" id="KW-0812">Transmembrane</keyword>
<dbReference type="InterPro" id="IPR003838">
    <property type="entry name" value="ABC3_permease_C"/>
</dbReference>
<keyword evidence="2" id="KW-0813">Transport</keyword>
<evidence type="ECO:0000256" key="7">
    <source>
        <dbReference type="SAM" id="Phobius"/>
    </source>
</evidence>
<proteinExistence type="predicted"/>
<feature type="transmembrane region" description="Helical" evidence="7">
    <location>
        <begin position="393"/>
        <end position="412"/>
    </location>
</feature>
<dbReference type="InterPro" id="IPR051125">
    <property type="entry name" value="ABC-4/HrtB_transporter"/>
</dbReference>
<reference evidence="9 10" key="1">
    <citation type="submission" date="2018-11" db="EMBL/GenBank/DDBJ databases">
        <title>Genomes From Bacteria Associated with the Canine Oral Cavity: a Test Case for Automated Genome-Based Taxonomic Assignment.</title>
        <authorList>
            <person name="Coil D.A."/>
            <person name="Jospin G."/>
            <person name="Darling A.E."/>
            <person name="Wallis C."/>
            <person name="Davis I.J."/>
            <person name="Harris S."/>
            <person name="Eisen J.A."/>
            <person name="Holcombe L.J."/>
            <person name="O'Flynn C."/>
        </authorList>
    </citation>
    <scope>NUCLEOTIDE SEQUENCE [LARGE SCALE GENOMIC DNA]</scope>
    <source>
        <strain evidence="9 10">OH770</strain>
    </source>
</reference>
<dbReference type="OrthoDB" id="5242186at2"/>
<dbReference type="Proteomes" id="UP000280444">
    <property type="component" value="Unassembled WGS sequence"/>
</dbReference>
<evidence type="ECO:0000256" key="2">
    <source>
        <dbReference type="ARBA" id="ARBA00022448"/>
    </source>
</evidence>
<feature type="domain" description="ABC3 transporter permease C-terminal" evidence="8">
    <location>
        <begin position="313"/>
        <end position="423"/>
    </location>
</feature>
<comment type="caution">
    <text evidence="9">The sequence shown here is derived from an EMBL/GenBank/DDBJ whole genome shotgun (WGS) entry which is preliminary data.</text>
</comment>
<dbReference type="Pfam" id="PF02687">
    <property type="entry name" value="FtsX"/>
    <property type="match status" value="1"/>
</dbReference>
<evidence type="ECO:0000256" key="3">
    <source>
        <dbReference type="ARBA" id="ARBA00022475"/>
    </source>
</evidence>
<keyword evidence="3" id="KW-1003">Cell membrane</keyword>
<feature type="transmembrane region" description="Helical" evidence="7">
    <location>
        <begin position="310"/>
        <end position="332"/>
    </location>
</feature>
<gene>
    <name evidence="9" type="ORF">EII11_09370</name>
</gene>
<protein>
    <submittedName>
        <fullName evidence="9">ABC transporter permease</fullName>
    </submittedName>
</protein>
<name>A0A3P1SC46_9ACTO</name>
<evidence type="ECO:0000259" key="8">
    <source>
        <dbReference type="Pfam" id="PF02687"/>
    </source>
</evidence>
<evidence type="ECO:0000256" key="5">
    <source>
        <dbReference type="ARBA" id="ARBA00022989"/>
    </source>
</evidence>
<evidence type="ECO:0000256" key="4">
    <source>
        <dbReference type="ARBA" id="ARBA00022692"/>
    </source>
</evidence>
<dbReference type="GO" id="GO:0005886">
    <property type="term" value="C:plasma membrane"/>
    <property type="evidence" value="ECO:0007669"/>
    <property type="project" value="UniProtKB-SubCell"/>
</dbReference>
<evidence type="ECO:0000313" key="10">
    <source>
        <dbReference type="Proteomes" id="UP000280444"/>
    </source>
</evidence>
<keyword evidence="5 7" id="KW-1133">Transmembrane helix</keyword>
<organism evidence="9 10">
    <name type="scientific">Schaalia canis</name>
    <dbReference type="NCBI Taxonomy" id="100469"/>
    <lineage>
        <taxon>Bacteria</taxon>
        <taxon>Bacillati</taxon>
        <taxon>Actinomycetota</taxon>
        <taxon>Actinomycetes</taxon>
        <taxon>Actinomycetales</taxon>
        <taxon>Actinomycetaceae</taxon>
        <taxon>Schaalia</taxon>
    </lineage>
</organism>
<feature type="transmembrane region" description="Helical" evidence="7">
    <location>
        <begin position="74"/>
        <end position="98"/>
    </location>
</feature>
<dbReference type="PANTHER" id="PTHR43738:SF1">
    <property type="entry name" value="HEMIN TRANSPORT SYSTEM PERMEASE PROTEIN HRTB-RELATED"/>
    <property type="match status" value="1"/>
</dbReference>
<evidence type="ECO:0000313" key="9">
    <source>
        <dbReference type="EMBL" id="RRC94629.1"/>
    </source>
</evidence>
<dbReference type="AlphaFoldDB" id="A0A3P1SC46"/>
<sequence length="428" mass="47171">MGRPPHGAIARCFPQDFLPSFFSHCVPQRARGRQTGKNRTRPCLRRGRDLIHPYGRSICVFLALREIRHSPTRFILITVVIFLVSYLVYFLTGLAYGLASSYTEAIDEWDTSYVVVSEDANRNLVASRITETTATEVSAILPESTPLLARPVVYEVPESARDGETDTGKRSAFLFGVDEGEPASVPVVEGRYPAETNEILLDEALRAEGYAVGDTLELIDSETTWTISGFTDSRRFQVAPTFYIPREHFQEVFAFALASRDDTVVAQALMLDYQPPATDLEALSDLKLEALSIDDLIEELPGYRAQTLTFTLMIGSLIAILSFVLGIFIYVLTLQKRMIFGIMKAQGIPTSYILSAGTIQTLLLTIVGVGSGVGLAWLTGYFLQGKVPFQVDLTLFGIVTGAFFLFTLIGALSPIRTISRIDPLEAIG</sequence>
<keyword evidence="6 7" id="KW-0472">Membrane</keyword>
<evidence type="ECO:0000256" key="6">
    <source>
        <dbReference type="ARBA" id="ARBA00023136"/>
    </source>
</evidence>
<evidence type="ECO:0000256" key="1">
    <source>
        <dbReference type="ARBA" id="ARBA00004651"/>
    </source>
</evidence>
<dbReference type="PANTHER" id="PTHR43738">
    <property type="entry name" value="ABC TRANSPORTER, MEMBRANE PROTEIN"/>
    <property type="match status" value="1"/>
</dbReference>
<comment type="subcellular location">
    <subcellularLocation>
        <location evidence="1">Cell membrane</location>
        <topology evidence="1">Multi-pass membrane protein</topology>
    </subcellularLocation>
</comment>
<dbReference type="EMBL" id="RQZF01000012">
    <property type="protein sequence ID" value="RRC94629.1"/>
    <property type="molecule type" value="Genomic_DNA"/>
</dbReference>